<feature type="transmembrane region" description="Helical" evidence="6">
    <location>
        <begin position="92"/>
        <end position="111"/>
    </location>
</feature>
<keyword evidence="5 6" id="KW-0472">Membrane</keyword>
<feature type="transmembrane region" description="Helical" evidence="6">
    <location>
        <begin position="123"/>
        <end position="142"/>
    </location>
</feature>
<dbReference type="InterPro" id="IPR036259">
    <property type="entry name" value="MFS_trans_sf"/>
</dbReference>
<dbReference type="InterPro" id="IPR044772">
    <property type="entry name" value="NO3_transporter"/>
</dbReference>
<evidence type="ECO:0000256" key="3">
    <source>
        <dbReference type="ARBA" id="ARBA00022692"/>
    </source>
</evidence>
<sequence>MAGLSASQAFDLPTDEQGKATTLRLLSWGRAKEANPHMRGFWFATISLFWAFVGWFAFAPLMAVVREDIGLCDGFDEKGKCKCGTGTECNKLIGYSGLTAVASTIFVRVLLGGLLEKFAPRKVQVTLLSLGALFVASSAAVTGATGLIVVRFFIGAVGATFVTNQFWSSILFNRKIVGMTNATAGGWGNLGEGFTQFLMPLIYRMFLNGFGMPKSASWRVSMLVPAAIFSTVATSMWFFSQDAPRGKFDVTQLGKSKVSPMDYVQCLKDPRVVIMIVQYGACFGTELVMNDRLALHFKDYDWSDGVVLSVSAAGLAASAFGLMNLFARSLGGIFSDYMFARMGFPGRIWAQFLALTLEGLGLLLFSHMTAFSAALPRLLLFSLGVQMAEGTSYGIVPFMIPQHLGPVSAMVGAGGNLGAVIATQLFYVQMQVYVSRSCRLRPLLGLDDRVLLLV</sequence>
<evidence type="ECO:0000256" key="1">
    <source>
        <dbReference type="ARBA" id="ARBA00004141"/>
    </source>
</evidence>
<evidence type="ECO:0000256" key="6">
    <source>
        <dbReference type="SAM" id="Phobius"/>
    </source>
</evidence>
<evidence type="ECO:0000313" key="7">
    <source>
        <dbReference type="EMBL" id="CAK0874342.1"/>
    </source>
</evidence>
<dbReference type="SUPFAM" id="SSF103473">
    <property type="entry name" value="MFS general substrate transporter"/>
    <property type="match status" value="1"/>
</dbReference>
<reference evidence="7" key="1">
    <citation type="submission" date="2023-10" db="EMBL/GenBank/DDBJ databases">
        <authorList>
            <person name="Chen Y."/>
            <person name="Shah S."/>
            <person name="Dougan E. K."/>
            <person name="Thang M."/>
            <person name="Chan C."/>
        </authorList>
    </citation>
    <scope>NUCLEOTIDE SEQUENCE [LARGE SCALE GENOMIC DNA]</scope>
</reference>
<comment type="similarity">
    <text evidence="2">Belongs to the major facilitator superfamily. Nitrate/nitrite porter (TC 2.A.1.8) family.</text>
</comment>
<evidence type="ECO:0008006" key="9">
    <source>
        <dbReference type="Google" id="ProtNLM"/>
    </source>
</evidence>
<dbReference type="Proteomes" id="UP001189429">
    <property type="component" value="Unassembled WGS sequence"/>
</dbReference>
<feature type="transmembrane region" description="Helical" evidence="6">
    <location>
        <begin position="406"/>
        <end position="427"/>
    </location>
</feature>
<comment type="subcellular location">
    <subcellularLocation>
        <location evidence="1">Membrane</location>
        <topology evidence="1">Multi-pass membrane protein</topology>
    </subcellularLocation>
</comment>
<feature type="transmembrane region" description="Helical" evidence="6">
    <location>
        <begin position="218"/>
        <end position="239"/>
    </location>
</feature>
<organism evidence="7 8">
    <name type="scientific">Prorocentrum cordatum</name>
    <dbReference type="NCBI Taxonomy" id="2364126"/>
    <lineage>
        <taxon>Eukaryota</taxon>
        <taxon>Sar</taxon>
        <taxon>Alveolata</taxon>
        <taxon>Dinophyceae</taxon>
        <taxon>Prorocentrales</taxon>
        <taxon>Prorocentraceae</taxon>
        <taxon>Prorocentrum</taxon>
    </lineage>
</organism>
<keyword evidence="4 6" id="KW-1133">Transmembrane helix</keyword>
<name>A0ABN9VLX0_9DINO</name>
<evidence type="ECO:0000256" key="5">
    <source>
        <dbReference type="ARBA" id="ARBA00023136"/>
    </source>
</evidence>
<feature type="transmembrane region" description="Helical" evidence="6">
    <location>
        <begin position="378"/>
        <end position="400"/>
    </location>
</feature>
<keyword evidence="8" id="KW-1185">Reference proteome</keyword>
<feature type="transmembrane region" description="Helical" evidence="6">
    <location>
        <begin position="40"/>
        <end position="58"/>
    </location>
</feature>
<comment type="caution">
    <text evidence="7">The sequence shown here is derived from an EMBL/GenBank/DDBJ whole genome shotgun (WGS) entry which is preliminary data.</text>
</comment>
<proteinExistence type="inferred from homology"/>
<accession>A0ABN9VLX0</accession>
<dbReference type="Gene3D" id="1.20.1250.20">
    <property type="entry name" value="MFS general substrate transporter like domains"/>
    <property type="match status" value="2"/>
</dbReference>
<feature type="transmembrane region" description="Helical" evidence="6">
    <location>
        <begin position="347"/>
        <end position="366"/>
    </location>
</feature>
<evidence type="ECO:0000256" key="4">
    <source>
        <dbReference type="ARBA" id="ARBA00022989"/>
    </source>
</evidence>
<protein>
    <recommendedName>
        <fullName evidence="9">Nitrate/nitrite transporter</fullName>
    </recommendedName>
</protein>
<keyword evidence="3 6" id="KW-0812">Transmembrane</keyword>
<feature type="transmembrane region" description="Helical" evidence="6">
    <location>
        <begin position="148"/>
        <end position="172"/>
    </location>
</feature>
<evidence type="ECO:0000256" key="2">
    <source>
        <dbReference type="ARBA" id="ARBA00008432"/>
    </source>
</evidence>
<dbReference type="Pfam" id="PF07690">
    <property type="entry name" value="MFS_1"/>
    <property type="match status" value="1"/>
</dbReference>
<feature type="transmembrane region" description="Helical" evidence="6">
    <location>
        <begin position="306"/>
        <end position="327"/>
    </location>
</feature>
<gene>
    <name evidence="7" type="ORF">PCOR1329_LOCUS59296</name>
</gene>
<dbReference type="PANTHER" id="PTHR23515">
    <property type="entry name" value="HIGH-AFFINITY NITRATE TRANSPORTER 2.3"/>
    <property type="match status" value="1"/>
</dbReference>
<dbReference type="InterPro" id="IPR011701">
    <property type="entry name" value="MFS"/>
</dbReference>
<feature type="transmembrane region" description="Helical" evidence="6">
    <location>
        <begin position="184"/>
        <end position="206"/>
    </location>
</feature>
<dbReference type="EMBL" id="CAUYUJ010017390">
    <property type="protein sequence ID" value="CAK0874342.1"/>
    <property type="molecule type" value="Genomic_DNA"/>
</dbReference>
<evidence type="ECO:0000313" key="8">
    <source>
        <dbReference type="Proteomes" id="UP001189429"/>
    </source>
</evidence>